<accession>A0A9P6JS24</accession>
<organism evidence="1 2">
    <name type="scientific">Crepidotus variabilis</name>
    <dbReference type="NCBI Taxonomy" id="179855"/>
    <lineage>
        <taxon>Eukaryota</taxon>
        <taxon>Fungi</taxon>
        <taxon>Dikarya</taxon>
        <taxon>Basidiomycota</taxon>
        <taxon>Agaricomycotina</taxon>
        <taxon>Agaricomycetes</taxon>
        <taxon>Agaricomycetidae</taxon>
        <taxon>Agaricales</taxon>
        <taxon>Agaricineae</taxon>
        <taxon>Crepidotaceae</taxon>
        <taxon>Crepidotus</taxon>
    </lineage>
</organism>
<gene>
    <name evidence="1" type="ORF">CPB83DRAFT_834330</name>
</gene>
<evidence type="ECO:0000313" key="2">
    <source>
        <dbReference type="Proteomes" id="UP000807306"/>
    </source>
</evidence>
<dbReference type="OrthoDB" id="2953592at2759"/>
<evidence type="ECO:0000313" key="1">
    <source>
        <dbReference type="EMBL" id="KAF9530359.1"/>
    </source>
</evidence>
<proteinExistence type="predicted"/>
<keyword evidence="2" id="KW-1185">Reference proteome</keyword>
<reference evidence="1" key="1">
    <citation type="submission" date="2020-11" db="EMBL/GenBank/DDBJ databases">
        <authorList>
            <consortium name="DOE Joint Genome Institute"/>
            <person name="Ahrendt S."/>
            <person name="Riley R."/>
            <person name="Andreopoulos W."/>
            <person name="Labutti K."/>
            <person name="Pangilinan J."/>
            <person name="Ruiz-Duenas F.J."/>
            <person name="Barrasa J.M."/>
            <person name="Sanchez-Garcia M."/>
            <person name="Camarero S."/>
            <person name="Miyauchi S."/>
            <person name="Serrano A."/>
            <person name="Linde D."/>
            <person name="Babiker R."/>
            <person name="Drula E."/>
            <person name="Ayuso-Fernandez I."/>
            <person name="Pacheco R."/>
            <person name="Padilla G."/>
            <person name="Ferreira P."/>
            <person name="Barriuso J."/>
            <person name="Kellner H."/>
            <person name="Castanera R."/>
            <person name="Alfaro M."/>
            <person name="Ramirez L."/>
            <person name="Pisabarro A.G."/>
            <person name="Kuo A."/>
            <person name="Tritt A."/>
            <person name="Lipzen A."/>
            <person name="He G."/>
            <person name="Yan M."/>
            <person name="Ng V."/>
            <person name="Cullen D."/>
            <person name="Martin F."/>
            <person name="Rosso M.-N."/>
            <person name="Henrissat B."/>
            <person name="Hibbett D."/>
            <person name="Martinez A.T."/>
            <person name="Grigoriev I.V."/>
        </authorList>
    </citation>
    <scope>NUCLEOTIDE SEQUENCE</scope>
    <source>
        <strain evidence="1">CBS 506.95</strain>
    </source>
</reference>
<protein>
    <submittedName>
        <fullName evidence="1">Uncharacterized protein</fullName>
    </submittedName>
</protein>
<dbReference type="EMBL" id="MU157840">
    <property type="protein sequence ID" value="KAF9530359.1"/>
    <property type="molecule type" value="Genomic_DNA"/>
</dbReference>
<name>A0A9P6JS24_9AGAR</name>
<dbReference type="Proteomes" id="UP000807306">
    <property type="component" value="Unassembled WGS sequence"/>
</dbReference>
<dbReference type="AlphaFoldDB" id="A0A9P6JS24"/>
<sequence>MSTIATPSSNANGANDISLSKQLAEIDSLTNYPATDLVKELLKFHQADVGHKRNIHMSAQVLQRSRTAYEEINGLITKVDQSGLTDQQEPDFDSWEKYTDAIPSLEDVLLQYFFKFSTKARQHVHDEGAEVIDGIHFIAEWNADREMLNNLTKSKLTAEYITQRTSDDQATYTALAEYFKRFNETNLDDKDILDRRRGDKPVQSVRNIIKSLTTVASSKPYAESTLVPVIQTFMLFVVPFSLLNRQRPKGLKVLEDSVKQHLASMNVWNTMKNLATVTLELANAKPGPEQEPHAKKWKIAYDVLEKLLVELGTVFISLAEDLLDLIKLSARIRSPFHERTIGLVKILRGLDLDTRKLSANHRRQLQETMKEAFDKLTKASNVINKDVTKAALEDTEYQARTTELKQLLGSVEKTSTNLKLEKPWAEREQLFTLGVATDEGHLKRMKAMFAAARAPPVVTPNA</sequence>
<comment type="caution">
    <text evidence="1">The sequence shown here is derived from an EMBL/GenBank/DDBJ whole genome shotgun (WGS) entry which is preliminary data.</text>
</comment>